<dbReference type="Gene3D" id="3.30.70.270">
    <property type="match status" value="2"/>
</dbReference>
<feature type="domain" description="Reverse transcriptase/retrotransposon-derived protein RNase H-like" evidence="3">
    <location>
        <begin position="133"/>
        <end position="190"/>
    </location>
</feature>
<dbReference type="InterPro" id="IPR043128">
    <property type="entry name" value="Rev_trsase/Diguanyl_cyclase"/>
</dbReference>
<dbReference type="PANTHER" id="PTHR37984:SF5">
    <property type="entry name" value="PROTEIN NYNRIN-LIKE"/>
    <property type="match status" value="1"/>
</dbReference>
<evidence type="ECO:0000259" key="3">
    <source>
        <dbReference type="Pfam" id="PF17919"/>
    </source>
</evidence>
<dbReference type="InterPro" id="IPR000477">
    <property type="entry name" value="RT_dom"/>
</dbReference>
<feature type="domain" description="Reverse transcriptase" evidence="2">
    <location>
        <begin position="3"/>
        <end position="69"/>
    </location>
</feature>
<evidence type="ECO:0000313" key="5">
    <source>
        <dbReference type="RefSeq" id="XP_040944253.1"/>
    </source>
</evidence>
<gene>
    <name evidence="5" type="primary">LOC121214550</name>
</gene>
<dbReference type="Pfam" id="PF17919">
    <property type="entry name" value="RT_RNaseH_2"/>
    <property type="match status" value="1"/>
</dbReference>
<dbReference type="Pfam" id="PF00078">
    <property type="entry name" value="RVT_1"/>
    <property type="match status" value="1"/>
</dbReference>
<dbReference type="InterPro" id="IPR050951">
    <property type="entry name" value="Retrovirus_Pol_polyprotein"/>
</dbReference>
<evidence type="ECO:0000256" key="1">
    <source>
        <dbReference type="ARBA" id="ARBA00023268"/>
    </source>
</evidence>
<dbReference type="PANTHER" id="PTHR37984">
    <property type="entry name" value="PROTEIN CBG26694"/>
    <property type="match status" value="1"/>
</dbReference>
<evidence type="ECO:0000313" key="4">
    <source>
        <dbReference type="Proteomes" id="UP000818029"/>
    </source>
</evidence>
<reference evidence="4" key="1">
    <citation type="journal article" date="2020" name="Nat. Genet.">
        <title>Genomic diversifications of five Gossypium allopolyploid species and their impact on cotton improvement.</title>
        <authorList>
            <person name="Chen Z.J."/>
            <person name="Sreedasyam A."/>
            <person name="Ando A."/>
            <person name="Song Q."/>
            <person name="De Santiago L.M."/>
            <person name="Hulse-Kemp A.M."/>
            <person name="Ding M."/>
            <person name="Ye W."/>
            <person name="Kirkbride R.C."/>
            <person name="Jenkins J."/>
            <person name="Plott C."/>
            <person name="Lovell J."/>
            <person name="Lin Y.M."/>
            <person name="Vaughn R."/>
            <person name="Liu B."/>
            <person name="Simpson S."/>
            <person name="Scheffler B.E."/>
            <person name="Wen L."/>
            <person name="Saski C.A."/>
            <person name="Grover C.E."/>
            <person name="Hu G."/>
            <person name="Conover J.L."/>
            <person name="Carlson J.W."/>
            <person name="Shu S."/>
            <person name="Boston L.B."/>
            <person name="Williams M."/>
            <person name="Peterson D.G."/>
            <person name="McGee K."/>
            <person name="Jones D.C."/>
            <person name="Wendel J.F."/>
            <person name="Stelly D.M."/>
            <person name="Grimwood J."/>
            <person name="Schmutz J."/>
        </authorList>
    </citation>
    <scope>NUCLEOTIDE SEQUENCE [LARGE SCALE GENOMIC DNA]</scope>
    <source>
        <strain evidence="4">cv. TM-1</strain>
    </source>
</reference>
<name>A0ABM2ZNK5_GOSHI</name>
<proteinExistence type="predicted"/>
<dbReference type="InterPro" id="IPR041577">
    <property type="entry name" value="RT_RNaseH_2"/>
</dbReference>
<dbReference type="Proteomes" id="UP000818029">
    <property type="component" value="Chromosome D02"/>
</dbReference>
<organism evidence="4 5">
    <name type="scientific">Gossypium hirsutum</name>
    <name type="common">Upland cotton</name>
    <name type="synonym">Gossypium mexicanum</name>
    <dbReference type="NCBI Taxonomy" id="3635"/>
    <lineage>
        <taxon>Eukaryota</taxon>
        <taxon>Viridiplantae</taxon>
        <taxon>Streptophyta</taxon>
        <taxon>Embryophyta</taxon>
        <taxon>Tracheophyta</taxon>
        <taxon>Spermatophyta</taxon>
        <taxon>Magnoliopsida</taxon>
        <taxon>eudicotyledons</taxon>
        <taxon>Gunneridae</taxon>
        <taxon>Pentapetalae</taxon>
        <taxon>rosids</taxon>
        <taxon>malvids</taxon>
        <taxon>Malvales</taxon>
        <taxon>Malvaceae</taxon>
        <taxon>Malvoideae</taxon>
        <taxon>Gossypium</taxon>
    </lineage>
</organism>
<keyword evidence="1" id="KW-0511">Multifunctional enzyme</keyword>
<dbReference type="InterPro" id="IPR043502">
    <property type="entry name" value="DNA/RNA_pol_sf"/>
</dbReference>
<dbReference type="GeneID" id="121214550"/>
<keyword evidence="4" id="KW-1185">Reference proteome</keyword>
<sequence length="190" mass="22031">MDLMNHIFQPYLDQFVVVFIDDILIYLRLGAGHDNHLRIMLQVLRETQLYGNLSKCELWLSDMVVLGHVISTEGIHVDLKKIEAILQWKAPKNVSEIWNSLDLVGYHRRFMNEFSKIATPMMKLLQKSSSFIWNDQFQESFEKLKVMLKKALILTLLELGKKFVVYNDISLNGLGCVLIQDGKVITYASR</sequence>
<accession>A0ABM2ZNK5</accession>
<evidence type="ECO:0000259" key="2">
    <source>
        <dbReference type="Pfam" id="PF00078"/>
    </source>
</evidence>
<dbReference type="RefSeq" id="XP_040944253.1">
    <property type="nucleotide sequence ID" value="XM_041088319.1"/>
</dbReference>
<dbReference type="SUPFAM" id="SSF56672">
    <property type="entry name" value="DNA/RNA polymerases"/>
    <property type="match status" value="1"/>
</dbReference>
<reference evidence="5" key="2">
    <citation type="submission" date="2025-08" db="UniProtKB">
        <authorList>
            <consortium name="RefSeq"/>
        </authorList>
    </citation>
    <scope>IDENTIFICATION</scope>
</reference>
<protein>
    <submittedName>
        <fullName evidence="5">Uncharacterized mitochondrial protein AtMg00860-like</fullName>
    </submittedName>
</protein>